<reference evidence="2" key="1">
    <citation type="submission" date="2024-04" db="EMBL/GenBank/DDBJ databases">
        <title>Salinicola lusitanus LLJ914,a marine bacterium isolated from the Okinawa Trough.</title>
        <authorList>
            <person name="Li J."/>
        </authorList>
    </citation>
    <scope>NUCLEOTIDE SEQUENCE [LARGE SCALE GENOMIC DNA]</scope>
</reference>
<sequence length="83" mass="9604">SWDLTPRAVRRPNLYEGSRHSASVKGTRRTTPEALVRRKFVDTSVTPERQFMVGHHFSAEHARVSERLMLVGRESYPPLQYIP</sequence>
<proteinExistence type="predicted"/>
<accession>A0AAW0MR05</accession>
<dbReference type="EMBL" id="JBBPFD010000345">
    <property type="protein sequence ID" value="KAK7879146.1"/>
    <property type="molecule type" value="Genomic_DNA"/>
</dbReference>
<comment type="caution">
    <text evidence="1">The sequence shown here is derived from an EMBL/GenBank/DDBJ whole genome shotgun (WGS) entry which is preliminary data.</text>
</comment>
<keyword evidence="2" id="KW-1185">Reference proteome</keyword>
<evidence type="ECO:0000313" key="1">
    <source>
        <dbReference type="EMBL" id="KAK7879146.1"/>
    </source>
</evidence>
<dbReference type="AlphaFoldDB" id="A0AAW0MR05"/>
<dbReference type="Proteomes" id="UP001460270">
    <property type="component" value="Unassembled WGS sequence"/>
</dbReference>
<gene>
    <name evidence="1" type="ORF">WMY93_034070</name>
</gene>
<evidence type="ECO:0000313" key="2">
    <source>
        <dbReference type="Proteomes" id="UP001460270"/>
    </source>
</evidence>
<feature type="non-terminal residue" evidence="1">
    <location>
        <position position="1"/>
    </location>
</feature>
<protein>
    <submittedName>
        <fullName evidence="1">Uncharacterized protein</fullName>
    </submittedName>
</protein>
<name>A0AAW0MR05_9GOBI</name>
<organism evidence="1 2">
    <name type="scientific">Mugilogobius chulae</name>
    <name type="common">yellowstripe goby</name>
    <dbReference type="NCBI Taxonomy" id="88201"/>
    <lineage>
        <taxon>Eukaryota</taxon>
        <taxon>Metazoa</taxon>
        <taxon>Chordata</taxon>
        <taxon>Craniata</taxon>
        <taxon>Vertebrata</taxon>
        <taxon>Euteleostomi</taxon>
        <taxon>Actinopterygii</taxon>
        <taxon>Neopterygii</taxon>
        <taxon>Teleostei</taxon>
        <taxon>Neoteleostei</taxon>
        <taxon>Acanthomorphata</taxon>
        <taxon>Gobiaria</taxon>
        <taxon>Gobiiformes</taxon>
        <taxon>Gobioidei</taxon>
        <taxon>Gobiidae</taxon>
        <taxon>Gobionellinae</taxon>
        <taxon>Mugilogobius</taxon>
    </lineage>
</organism>